<comment type="caution">
    <text evidence="3">The sequence shown here is derived from an EMBL/GenBank/DDBJ whole genome shotgun (WGS) entry which is preliminary data.</text>
</comment>
<dbReference type="PANTHER" id="PTHR34064">
    <property type="entry name" value="OS04G0672300 PROTEIN"/>
    <property type="match status" value="1"/>
</dbReference>
<dbReference type="EMBL" id="JAMZMK010008538">
    <property type="protein sequence ID" value="KAI7739975.1"/>
    <property type="molecule type" value="Genomic_DNA"/>
</dbReference>
<proteinExistence type="predicted"/>
<evidence type="ECO:0000313" key="2">
    <source>
        <dbReference type="EMBL" id="KAI7739974.1"/>
    </source>
</evidence>
<dbReference type="AlphaFoldDB" id="A0AAD5GF14"/>
<gene>
    <name evidence="2" type="ORF">M8C21_009159</name>
    <name evidence="3" type="ORF">M8C21_009160</name>
</gene>
<keyword evidence="1" id="KW-0812">Transmembrane</keyword>
<reference evidence="3" key="1">
    <citation type="submission" date="2022-06" db="EMBL/GenBank/DDBJ databases">
        <title>Uncovering the hologenomic basis of an extraordinary plant invasion.</title>
        <authorList>
            <person name="Bieker V.C."/>
            <person name="Martin M.D."/>
            <person name="Gilbert T."/>
            <person name="Hodgins K."/>
            <person name="Battlay P."/>
            <person name="Petersen B."/>
            <person name="Wilson J."/>
        </authorList>
    </citation>
    <scope>NUCLEOTIDE SEQUENCE</scope>
    <source>
        <strain evidence="3">AA19_3_7</strain>
        <tissue evidence="3">Leaf</tissue>
    </source>
</reference>
<dbReference type="Proteomes" id="UP001206925">
    <property type="component" value="Unassembled WGS sequence"/>
</dbReference>
<keyword evidence="1" id="KW-1133">Transmembrane helix</keyword>
<organism evidence="3 4">
    <name type="scientific">Ambrosia artemisiifolia</name>
    <name type="common">Common ragweed</name>
    <dbReference type="NCBI Taxonomy" id="4212"/>
    <lineage>
        <taxon>Eukaryota</taxon>
        <taxon>Viridiplantae</taxon>
        <taxon>Streptophyta</taxon>
        <taxon>Embryophyta</taxon>
        <taxon>Tracheophyta</taxon>
        <taxon>Spermatophyta</taxon>
        <taxon>Magnoliopsida</taxon>
        <taxon>eudicotyledons</taxon>
        <taxon>Gunneridae</taxon>
        <taxon>Pentapetalae</taxon>
        <taxon>asterids</taxon>
        <taxon>campanulids</taxon>
        <taxon>Asterales</taxon>
        <taxon>Asteraceae</taxon>
        <taxon>Asteroideae</taxon>
        <taxon>Heliantheae alliance</taxon>
        <taxon>Heliantheae</taxon>
        <taxon>Ambrosia</taxon>
    </lineage>
</organism>
<accession>A0AAD5GF14</accession>
<keyword evidence="4" id="KW-1185">Reference proteome</keyword>
<keyword evidence="1" id="KW-0472">Membrane</keyword>
<dbReference type="PANTHER" id="PTHR34064:SF5">
    <property type="entry name" value="PROTEIN, PUTATIVE-RELATED"/>
    <property type="match status" value="1"/>
</dbReference>
<name>A0AAD5GF14_AMBAR</name>
<evidence type="ECO:0000313" key="3">
    <source>
        <dbReference type="EMBL" id="KAI7739975.1"/>
    </source>
</evidence>
<dbReference type="EMBL" id="JAMZMK010008538">
    <property type="protein sequence ID" value="KAI7739974.1"/>
    <property type="molecule type" value="Genomic_DNA"/>
</dbReference>
<feature type="transmembrane region" description="Helical" evidence="1">
    <location>
        <begin position="155"/>
        <end position="175"/>
    </location>
</feature>
<evidence type="ECO:0000313" key="4">
    <source>
        <dbReference type="Proteomes" id="UP001206925"/>
    </source>
</evidence>
<protein>
    <submittedName>
        <fullName evidence="3">Uncharacterized protein</fullName>
    </submittedName>
</protein>
<evidence type="ECO:0000256" key="1">
    <source>
        <dbReference type="SAM" id="Phobius"/>
    </source>
</evidence>
<sequence>MAVNSTEEGCDAYSVVLLSDECDNGLHCELPTDFSSPAATEVVIPLKSQLSLDGRLSNQSYINMMVENAVAYSVDDDIENKNEETLGLKNEQLLTKSLQKQISFDMGGKYMQMLMNHSLMLSKFSTRDKIVGEKVVDAPRSRKHKRAGSFNSRKIVLLFSVLSSLGTIILIYLTLRVRQMGIHSG</sequence>